<keyword evidence="1" id="KW-0812">Transmembrane</keyword>
<reference evidence="2 3" key="1">
    <citation type="submission" date="2018-01" db="EMBL/GenBank/DDBJ databases">
        <title>Comparison of the Chinese Bamboo Partridge and Red Junglefowl genome sequences highlights the importance of demography in genome evolution.</title>
        <authorList>
            <person name="Tiley G.P."/>
            <person name="Kimball R.T."/>
            <person name="Braun E.L."/>
            <person name="Burleigh J.G."/>
        </authorList>
    </citation>
    <scope>NUCLEOTIDE SEQUENCE [LARGE SCALE GENOMIC DNA]</scope>
    <source>
        <strain evidence="2">RTK389</strain>
        <tissue evidence="2">Blood</tissue>
    </source>
</reference>
<evidence type="ECO:0000313" key="3">
    <source>
        <dbReference type="Proteomes" id="UP000237246"/>
    </source>
</evidence>
<dbReference type="AlphaFoldDB" id="A0A2P4SG65"/>
<keyword evidence="1" id="KW-1133">Transmembrane helix</keyword>
<evidence type="ECO:0000313" key="2">
    <source>
        <dbReference type="EMBL" id="POI23091.1"/>
    </source>
</evidence>
<sequence length="25" mass="2733">MKGDLKSCISVFLGQLFMSLLTLTS</sequence>
<comment type="caution">
    <text evidence="2">The sequence shown here is derived from an EMBL/GenBank/DDBJ whole genome shotgun (WGS) entry which is preliminary data.</text>
</comment>
<evidence type="ECO:0000256" key="1">
    <source>
        <dbReference type="SAM" id="Phobius"/>
    </source>
</evidence>
<organism evidence="2 3">
    <name type="scientific">Bambusicola thoracicus</name>
    <name type="common">Chinese bamboo-partridge</name>
    <name type="synonym">Perdix thoracica</name>
    <dbReference type="NCBI Taxonomy" id="9083"/>
    <lineage>
        <taxon>Eukaryota</taxon>
        <taxon>Metazoa</taxon>
        <taxon>Chordata</taxon>
        <taxon>Craniata</taxon>
        <taxon>Vertebrata</taxon>
        <taxon>Euteleostomi</taxon>
        <taxon>Archelosauria</taxon>
        <taxon>Archosauria</taxon>
        <taxon>Dinosauria</taxon>
        <taxon>Saurischia</taxon>
        <taxon>Theropoda</taxon>
        <taxon>Coelurosauria</taxon>
        <taxon>Aves</taxon>
        <taxon>Neognathae</taxon>
        <taxon>Galloanserae</taxon>
        <taxon>Galliformes</taxon>
        <taxon>Phasianidae</taxon>
        <taxon>Perdicinae</taxon>
        <taxon>Bambusicola</taxon>
    </lineage>
</organism>
<keyword evidence="1" id="KW-0472">Membrane</keyword>
<accession>A0A2P4SG65</accession>
<dbReference type="Proteomes" id="UP000237246">
    <property type="component" value="Unassembled WGS sequence"/>
</dbReference>
<keyword evidence="3" id="KW-1185">Reference proteome</keyword>
<feature type="transmembrane region" description="Helical" evidence="1">
    <location>
        <begin position="7"/>
        <end position="24"/>
    </location>
</feature>
<proteinExistence type="predicted"/>
<protein>
    <submittedName>
        <fullName evidence="2">Uncharacterized protein</fullName>
    </submittedName>
</protein>
<dbReference type="EMBL" id="PPHD01051908">
    <property type="protein sequence ID" value="POI23091.1"/>
    <property type="molecule type" value="Genomic_DNA"/>
</dbReference>
<gene>
    <name evidence="2" type="ORF">CIB84_013161</name>
</gene>
<name>A0A2P4SG65_BAMTH</name>